<dbReference type="SUPFAM" id="SSF46785">
    <property type="entry name" value="Winged helix' DNA-binding domain"/>
    <property type="match status" value="1"/>
</dbReference>
<evidence type="ECO:0000259" key="1">
    <source>
        <dbReference type="PROSITE" id="PS50995"/>
    </source>
</evidence>
<dbReference type="Pfam" id="PF12802">
    <property type="entry name" value="MarR_2"/>
    <property type="match status" value="1"/>
</dbReference>
<dbReference type="InterPro" id="IPR036388">
    <property type="entry name" value="WH-like_DNA-bd_sf"/>
</dbReference>
<dbReference type="Gene3D" id="1.10.10.10">
    <property type="entry name" value="Winged helix-like DNA-binding domain superfamily/Winged helix DNA-binding domain"/>
    <property type="match status" value="1"/>
</dbReference>
<proteinExistence type="predicted"/>
<dbReference type="PRINTS" id="PR00598">
    <property type="entry name" value="HTHMARR"/>
</dbReference>
<comment type="caution">
    <text evidence="2">The sequence shown here is derived from an EMBL/GenBank/DDBJ whole genome shotgun (WGS) entry which is preliminary data.</text>
</comment>
<dbReference type="PANTHER" id="PTHR33164">
    <property type="entry name" value="TRANSCRIPTIONAL REGULATOR, MARR FAMILY"/>
    <property type="match status" value="1"/>
</dbReference>
<dbReference type="Proteomes" id="UP001596495">
    <property type="component" value="Unassembled WGS sequence"/>
</dbReference>
<reference evidence="3" key="1">
    <citation type="journal article" date="2019" name="Int. J. Syst. Evol. Microbiol.">
        <title>The Global Catalogue of Microorganisms (GCM) 10K type strain sequencing project: providing services to taxonomists for standard genome sequencing and annotation.</title>
        <authorList>
            <consortium name="The Broad Institute Genomics Platform"/>
            <consortium name="The Broad Institute Genome Sequencing Center for Infectious Disease"/>
            <person name="Wu L."/>
            <person name="Ma J."/>
        </authorList>
    </citation>
    <scope>NUCLEOTIDE SEQUENCE [LARGE SCALE GENOMIC DNA]</scope>
    <source>
        <strain evidence="3">CCUG 54518</strain>
    </source>
</reference>
<evidence type="ECO:0000313" key="3">
    <source>
        <dbReference type="Proteomes" id="UP001596495"/>
    </source>
</evidence>
<protein>
    <submittedName>
        <fullName evidence="2">MarR family winged helix-turn-helix transcriptional regulator</fullName>
    </submittedName>
</protein>
<evidence type="ECO:0000313" key="2">
    <source>
        <dbReference type="EMBL" id="MFC7435159.1"/>
    </source>
</evidence>
<dbReference type="SMART" id="SM00347">
    <property type="entry name" value="HTH_MARR"/>
    <property type="match status" value="1"/>
</dbReference>
<dbReference type="EMBL" id="JBHTBX010000007">
    <property type="protein sequence ID" value="MFC7435159.1"/>
    <property type="molecule type" value="Genomic_DNA"/>
</dbReference>
<name>A0ABW2RAM6_9BURK</name>
<dbReference type="InterPro" id="IPR039422">
    <property type="entry name" value="MarR/SlyA-like"/>
</dbReference>
<dbReference type="InterPro" id="IPR000835">
    <property type="entry name" value="HTH_MarR-typ"/>
</dbReference>
<gene>
    <name evidence="2" type="ORF">ACFQNJ_11650</name>
</gene>
<feature type="domain" description="HTH marR-type" evidence="1">
    <location>
        <begin position="1"/>
        <end position="145"/>
    </location>
</feature>
<keyword evidence="3" id="KW-1185">Reference proteome</keyword>
<organism evidence="2 3">
    <name type="scientific">Hydrogenophaga bisanensis</name>
    <dbReference type="NCBI Taxonomy" id="439611"/>
    <lineage>
        <taxon>Bacteria</taxon>
        <taxon>Pseudomonadati</taxon>
        <taxon>Pseudomonadota</taxon>
        <taxon>Betaproteobacteria</taxon>
        <taxon>Burkholderiales</taxon>
        <taxon>Comamonadaceae</taxon>
        <taxon>Hydrogenophaga</taxon>
    </lineage>
</organism>
<dbReference type="PROSITE" id="PS50995">
    <property type="entry name" value="HTH_MARR_2"/>
    <property type="match status" value="1"/>
</dbReference>
<sequence>MHTPETVVGIDIDLQPGHAIRRLHQISVGVFLQEMGDLGITPVQYAALQVVANQPGIDQRTLARTIALDASTTGGVVDRLEARGWLERRTAREDRRTRQLHITPAGLDGLALAVPAMLRAQEQILAPLSPVQRQQFMSLLNTLVTENNELSRAPSELTGKPSTAAV</sequence>
<accession>A0ABW2RAM6</accession>
<dbReference type="InterPro" id="IPR036390">
    <property type="entry name" value="WH_DNA-bd_sf"/>
</dbReference>
<dbReference type="PANTHER" id="PTHR33164:SF95">
    <property type="entry name" value="TRANSCRIPTIONAL REGULATOR"/>
    <property type="match status" value="1"/>
</dbReference>